<sequence>MSAFRAVGSWLESIDAKAAQKAADGETPLAVLDAAREVVHDGGATGTEHQPQPRDSSAAGDVEVHLGGVPRTAEAPVALGPLARTALDGTGAEDPSSLSDPALAALRKSVAALDAAGGLSGAWPRQELQQEFEKCLAQVREQWARAAALEAAAEEQAQSAALAEELYAAELQQVREESARGAGERGVAARDAREAAGEADAIRERAEAEAAAYRRAMDEARAVASERLRAAADSERAAIAEEGVAVAAEREADEIEAKFLESGEQVGTASAVAAAEAEAEQLEAEAEELRARAERIDAERTATAAAAARQPLHRKPAQAHRGTPAEREAALERRVVALTEELAAKEARVTAIGEERATLRNQLERVTARRREIASSGDAMAALAARRGTADDADDAELDYDDDNGKDKGKVAQAMRMARRVDRAGRRMLSQRGIVTVFALWMLCLQGLVTLMLLWAQAKRAVFGADEKHGTENKSHER</sequence>
<keyword evidence="3" id="KW-0812">Transmembrane</keyword>
<feature type="coiled-coil region" evidence="1">
    <location>
        <begin position="189"/>
        <end position="223"/>
    </location>
</feature>
<feature type="transmembrane region" description="Helical" evidence="3">
    <location>
        <begin position="433"/>
        <end position="456"/>
    </location>
</feature>
<dbReference type="EMBL" id="HBDZ01009004">
    <property type="protein sequence ID" value="CAD8240972.1"/>
    <property type="molecule type" value="Transcribed_RNA"/>
</dbReference>
<keyword evidence="3" id="KW-1133">Transmembrane helix</keyword>
<proteinExistence type="predicted"/>
<feature type="region of interest" description="Disordered" evidence="2">
    <location>
        <begin position="34"/>
        <end position="60"/>
    </location>
</feature>
<name>A0A7R9Y230_9VIRI</name>
<keyword evidence="3" id="KW-0472">Membrane</keyword>
<feature type="region of interest" description="Disordered" evidence="2">
    <location>
        <begin position="300"/>
        <end position="328"/>
    </location>
</feature>
<evidence type="ECO:0000256" key="3">
    <source>
        <dbReference type="SAM" id="Phobius"/>
    </source>
</evidence>
<organism evidence="4">
    <name type="scientific">Prasinoderma coloniale</name>
    <dbReference type="NCBI Taxonomy" id="156133"/>
    <lineage>
        <taxon>Eukaryota</taxon>
        <taxon>Viridiplantae</taxon>
        <taxon>Prasinodermophyta</taxon>
        <taxon>Prasinodermophyceae</taxon>
        <taxon>Prasinodermales</taxon>
        <taxon>Prasinodermaceae</taxon>
        <taxon>Prasinoderma</taxon>
    </lineage>
</organism>
<evidence type="ECO:0000256" key="2">
    <source>
        <dbReference type="SAM" id="MobiDB-lite"/>
    </source>
</evidence>
<keyword evidence="1" id="KW-0175">Coiled coil</keyword>
<accession>A0A7R9Y230</accession>
<dbReference type="AlphaFoldDB" id="A0A7R9Y230"/>
<gene>
    <name evidence="4" type="ORF">PCOL08062_LOCUS6876</name>
</gene>
<reference evidence="4" key="1">
    <citation type="submission" date="2021-01" db="EMBL/GenBank/DDBJ databases">
        <authorList>
            <person name="Corre E."/>
            <person name="Pelletier E."/>
            <person name="Niang G."/>
            <person name="Scheremetjew M."/>
            <person name="Finn R."/>
            <person name="Kale V."/>
            <person name="Holt S."/>
            <person name="Cochrane G."/>
            <person name="Meng A."/>
            <person name="Brown T."/>
            <person name="Cohen L."/>
        </authorList>
    </citation>
    <scope>NUCLEOTIDE SEQUENCE</scope>
    <source>
        <strain evidence="4">CCMP1413</strain>
    </source>
</reference>
<feature type="coiled-coil region" evidence="1">
    <location>
        <begin position="272"/>
        <end position="299"/>
    </location>
</feature>
<evidence type="ECO:0000256" key="1">
    <source>
        <dbReference type="SAM" id="Coils"/>
    </source>
</evidence>
<protein>
    <submittedName>
        <fullName evidence="4">Uncharacterized protein</fullName>
    </submittedName>
</protein>
<evidence type="ECO:0000313" key="4">
    <source>
        <dbReference type="EMBL" id="CAD8240972.1"/>
    </source>
</evidence>